<accession>A0ABX0JI75</accession>
<dbReference type="EMBL" id="JAAOIW010000016">
    <property type="protein sequence ID" value="NHN34119.1"/>
    <property type="molecule type" value="Genomic_DNA"/>
</dbReference>
<evidence type="ECO:0000256" key="1">
    <source>
        <dbReference type="ARBA" id="ARBA00023239"/>
    </source>
</evidence>
<dbReference type="Pfam" id="PF04909">
    <property type="entry name" value="Amidohydro_2"/>
    <property type="match status" value="1"/>
</dbReference>
<evidence type="ECO:0000313" key="4">
    <source>
        <dbReference type="Proteomes" id="UP001165962"/>
    </source>
</evidence>
<dbReference type="Proteomes" id="UP001165962">
    <property type="component" value="Unassembled WGS sequence"/>
</dbReference>
<dbReference type="InterPro" id="IPR032465">
    <property type="entry name" value="ACMSD"/>
</dbReference>
<keyword evidence="4" id="KW-1185">Reference proteome</keyword>
<dbReference type="Gene3D" id="3.20.20.140">
    <property type="entry name" value="Metal-dependent hydrolases"/>
    <property type="match status" value="1"/>
</dbReference>
<name>A0ABX0JI75_9BACL</name>
<comment type="caution">
    <text evidence="3">The sequence shown here is derived from an EMBL/GenBank/DDBJ whole genome shotgun (WGS) entry which is preliminary data.</text>
</comment>
<organism evidence="3 4">
    <name type="scientific">Paenibacillus agricola</name>
    <dbReference type="NCBI Taxonomy" id="2716264"/>
    <lineage>
        <taxon>Bacteria</taxon>
        <taxon>Bacillati</taxon>
        <taxon>Bacillota</taxon>
        <taxon>Bacilli</taxon>
        <taxon>Bacillales</taxon>
        <taxon>Paenibacillaceae</taxon>
        <taxon>Paenibacillus</taxon>
    </lineage>
</organism>
<gene>
    <name evidence="3" type="ORF">G9U52_30325</name>
</gene>
<dbReference type="RefSeq" id="WP_166154753.1">
    <property type="nucleotide sequence ID" value="NZ_JAAOIW010000016.1"/>
</dbReference>
<protein>
    <submittedName>
        <fullName evidence="3">Amidohydrolase</fullName>
    </submittedName>
</protein>
<dbReference type="InterPro" id="IPR006680">
    <property type="entry name" value="Amidohydro-rel"/>
</dbReference>
<reference evidence="3" key="1">
    <citation type="submission" date="2020-03" db="EMBL/GenBank/DDBJ databases">
        <title>Draft sequencing of Paenibacilllus sp. S3N08.</title>
        <authorList>
            <person name="Kim D.-U."/>
        </authorList>
    </citation>
    <scope>NUCLEOTIDE SEQUENCE</scope>
    <source>
        <strain evidence="3">S3N08</strain>
    </source>
</reference>
<dbReference type="InterPro" id="IPR032466">
    <property type="entry name" value="Metal_Hydrolase"/>
</dbReference>
<sequence length="350" mass="40028">MKLNKNKRTLIDCDVHVYPVNADAIKVYLDQPWKHRFGIRKNMLYKNPLKPTDKNPPSGGEAGTDPVFLREQLINQNGIAHAILFPRANVTANHDPDYSTAVASAYNNWLADTWLNKNNDDGVFKGSITISHQDPYAAAKEIDRWAGHPHFVQVLADSGARAPFGQRQYYPIYEACARNGLPLAIHPGSDGMGINQLVSQGYPSHYLEYYTGFSFAMQSHLVSLLTEGVFERFPDFRVVITEGGVTWLPALMWRLDMEYKGLRSEIPSVKRIPSEYLREHVRFTSQPLERPRNDQDLLEVLDMMDAEHLLMFSSDYPDSNFESVEAAFPKMSESMEKRIFFENARDFYKL</sequence>
<keyword evidence="1" id="KW-0456">Lyase</keyword>
<dbReference type="PANTHER" id="PTHR21240:SF28">
    <property type="entry name" value="ISO-OROTATE DECARBOXYLASE (EUROFUNG)"/>
    <property type="match status" value="1"/>
</dbReference>
<evidence type="ECO:0000259" key="2">
    <source>
        <dbReference type="Pfam" id="PF04909"/>
    </source>
</evidence>
<proteinExistence type="predicted"/>
<dbReference type="SUPFAM" id="SSF51556">
    <property type="entry name" value="Metallo-dependent hydrolases"/>
    <property type="match status" value="1"/>
</dbReference>
<dbReference type="PANTHER" id="PTHR21240">
    <property type="entry name" value="2-AMINO-3-CARBOXYLMUCONATE-6-SEMIALDEHYDE DECARBOXYLASE"/>
    <property type="match status" value="1"/>
</dbReference>
<feature type="domain" description="Amidohydrolase-related" evidence="2">
    <location>
        <begin position="11"/>
        <end position="350"/>
    </location>
</feature>
<evidence type="ECO:0000313" key="3">
    <source>
        <dbReference type="EMBL" id="NHN34119.1"/>
    </source>
</evidence>